<sequence length="438" mass="51111">MAKESFDKEIQFLRMLVLTSGAYSRQQFAERLGISVHTFDKTVKKLKEVVQTMQEDLPEELDKDFTNTFRYNYYDSAEPVLLFLFRAKSLKESESLRLSRILAGLSERPMTLKELLELCCSGEDPEGIFPDEKTLRGDLKYLEEVGVLARQPGPRPYQYRLYDDLIRQLSDEELCELFDFVDVMANTQVPSVQGYLLRDSLKKQLNRRSLTEPAADPFLYKYHYYSRILDEAHLYPLVSAMREHCKVQFLYFSPKEGKSYAAKPTNPLFGRESVGSLEKVLPLKIIYDHQYGRWYLLASDKRKSIRKYRLEGITQITEAESVAEELFLAEKKLLEERLALSWMIDTTNPVTIRARFLHPLPGTGNNFVKERVLLQGQWGVITEEDGHSFIYEITVNGFTEIKPWLRSFGSSCEILEPLQLREELIQEWKELLAYYESF</sequence>
<dbReference type="OrthoDB" id="2651809at2"/>
<dbReference type="AlphaFoldDB" id="A0A1G8XVW4"/>
<dbReference type="Proteomes" id="UP000199050">
    <property type="component" value="Unassembled WGS sequence"/>
</dbReference>
<accession>A0A1G8XVW4</accession>
<feature type="domain" description="WCX" evidence="2">
    <location>
        <begin position="366"/>
        <end position="432"/>
    </location>
</feature>
<keyword evidence="3" id="KW-0238">DNA-binding</keyword>
<dbReference type="InterPro" id="IPR051534">
    <property type="entry name" value="CBASS_pafABC_assoc_protein"/>
</dbReference>
<dbReference type="RefSeq" id="WP_090716775.1">
    <property type="nucleotide sequence ID" value="NZ_CBCSKY010000015.1"/>
</dbReference>
<organism evidence="3 4">
    <name type="scientific">Paenibacillus typhae</name>
    <dbReference type="NCBI Taxonomy" id="1174501"/>
    <lineage>
        <taxon>Bacteria</taxon>
        <taxon>Bacillati</taxon>
        <taxon>Bacillota</taxon>
        <taxon>Bacilli</taxon>
        <taxon>Bacillales</taxon>
        <taxon>Paenibacillaceae</taxon>
        <taxon>Paenibacillus</taxon>
    </lineage>
</organism>
<keyword evidence="4" id="KW-1185">Reference proteome</keyword>
<feature type="domain" description="WYL" evidence="1">
    <location>
        <begin position="233"/>
        <end position="317"/>
    </location>
</feature>
<proteinExistence type="predicted"/>
<name>A0A1G8XVW4_9BACL</name>
<dbReference type="InterPro" id="IPR026881">
    <property type="entry name" value="WYL_dom"/>
</dbReference>
<dbReference type="Pfam" id="PF25583">
    <property type="entry name" value="WCX"/>
    <property type="match status" value="1"/>
</dbReference>
<reference evidence="4" key="1">
    <citation type="submission" date="2016-10" db="EMBL/GenBank/DDBJ databases">
        <authorList>
            <person name="Varghese N."/>
            <person name="Submissions S."/>
        </authorList>
    </citation>
    <scope>NUCLEOTIDE SEQUENCE [LARGE SCALE GENOMIC DNA]</scope>
    <source>
        <strain evidence="4">CGMCC 1.11012</strain>
    </source>
</reference>
<dbReference type="Pfam" id="PF13280">
    <property type="entry name" value="WYL"/>
    <property type="match status" value="1"/>
</dbReference>
<evidence type="ECO:0000313" key="3">
    <source>
        <dbReference type="EMBL" id="SDJ94739.1"/>
    </source>
</evidence>
<dbReference type="InterPro" id="IPR057727">
    <property type="entry name" value="WCX_dom"/>
</dbReference>
<dbReference type="PANTHER" id="PTHR34580">
    <property type="match status" value="1"/>
</dbReference>
<evidence type="ECO:0000259" key="2">
    <source>
        <dbReference type="Pfam" id="PF25583"/>
    </source>
</evidence>
<dbReference type="PROSITE" id="PS52050">
    <property type="entry name" value="WYL"/>
    <property type="match status" value="1"/>
</dbReference>
<gene>
    <name evidence="3" type="ORF">SAMN05216192_12767</name>
</gene>
<dbReference type="STRING" id="1174501.SAMN05216192_12767"/>
<dbReference type="GO" id="GO:0003677">
    <property type="term" value="F:DNA binding"/>
    <property type="evidence" value="ECO:0007669"/>
    <property type="project" value="UniProtKB-KW"/>
</dbReference>
<protein>
    <submittedName>
        <fullName evidence="3">Predicted DNA-binding transcriptional regulator YafY, contains an HTH and WYL domains</fullName>
    </submittedName>
</protein>
<dbReference type="PANTHER" id="PTHR34580:SF1">
    <property type="entry name" value="PROTEIN PAFC"/>
    <property type="match status" value="1"/>
</dbReference>
<evidence type="ECO:0000313" key="4">
    <source>
        <dbReference type="Proteomes" id="UP000199050"/>
    </source>
</evidence>
<dbReference type="EMBL" id="FNDX01000027">
    <property type="protein sequence ID" value="SDJ94739.1"/>
    <property type="molecule type" value="Genomic_DNA"/>
</dbReference>
<evidence type="ECO:0000259" key="1">
    <source>
        <dbReference type="Pfam" id="PF13280"/>
    </source>
</evidence>